<dbReference type="PROSITE" id="PS51724">
    <property type="entry name" value="SPOR"/>
    <property type="match status" value="1"/>
</dbReference>
<feature type="compositionally biased region" description="Polar residues" evidence="1">
    <location>
        <begin position="34"/>
        <end position="45"/>
    </location>
</feature>
<dbReference type="EMBL" id="CYPS01000046">
    <property type="protein sequence ID" value="CUH44454.1"/>
    <property type="molecule type" value="Genomic_DNA"/>
</dbReference>
<feature type="compositionally biased region" description="Low complexity" evidence="1">
    <location>
        <begin position="329"/>
        <end position="365"/>
    </location>
</feature>
<dbReference type="Gene3D" id="3.30.70.1070">
    <property type="entry name" value="Sporulation related repeat"/>
    <property type="match status" value="1"/>
</dbReference>
<dbReference type="PANTHER" id="PTHR34183">
    <property type="entry name" value="ENDOLYTIC PEPTIDOGLYCAN TRANSGLYCOSYLASE RLPA"/>
    <property type="match status" value="1"/>
</dbReference>
<organism evidence="3 4">
    <name type="scientific">Ruegeria atlantica</name>
    <dbReference type="NCBI Taxonomy" id="81569"/>
    <lineage>
        <taxon>Bacteria</taxon>
        <taxon>Pseudomonadati</taxon>
        <taxon>Pseudomonadota</taxon>
        <taxon>Alphaproteobacteria</taxon>
        <taxon>Rhodobacterales</taxon>
        <taxon>Roseobacteraceae</taxon>
        <taxon>Ruegeria</taxon>
    </lineage>
</organism>
<feature type="compositionally biased region" description="Low complexity" evidence="1">
    <location>
        <begin position="214"/>
        <end position="253"/>
    </location>
</feature>
<feature type="region of interest" description="Disordered" evidence="1">
    <location>
        <begin position="34"/>
        <end position="65"/>
    </location>
</feature>
<dbReference type="RefSeq" id="WP_058274481.1">
    <property type="nucleotide sequence ID" value="NZ_CYPS01000046.1"/>
</dbReference>
<evidence type="ECO:0000256" key="1">
    <source>
        <dbReference type="SAM" id="MobiDB-lite"/>
    </source>
</evidence>
<keyword evidence="4" id="KW-1185">Reference proteome</keyword>
<feature type="region of interest" description="Disordered" evidence="1">
    <location>
        <begin position="156"/>
        <end position="365"/>
    </location>
</feature>
<evidence type="ECO:0000259" key="2">
    <source>
        <dbReference type="PROSITE" id="PS51724"/>
    </source>
</evidence>
<dbReference type="InterPro" id="IPR036680">
    <property type="entry name" value="SPOR-like_sf"/>
</dbReference>
<dbReference type="Proteomes" id="UP000050786">
    <property type="component" value="Unassembled WGS sequence"/>
</dbReference>
<dbReference type="InterPro" id="IPR007730">
    <property type="entry name" value="SPOR-like_dom"/>
</dbReference>
<evidence type="ECO:0000313" key="4">
    <source>
        <dbReference type="Proteomes" id="UP000050786"/>
    </source>
</evidence>
<protein>
    <submittedName>
        <fullName evidence="3">Sporulation related domain protein</fullName>
    </submittedName>
</protein>
<accession>A0A0P1E7Y0</accession>
<gene>
    <name evidence="3" type="ORF">RUM4293_03355</name>
</gene>
<proteinExistence type="predicted"/>
<dbReference type="AlphaFoldDB" id="A0A0P1E7Y0"/>
<feature type="domain" description="SPOR" evidence="2">
    <location>
        <begin position="367"/>
        <end position="446"/>
    </location>
</feature>
<reference evidence="4" key="1">
    <citation type="submission" date="2015-09" db="EMBL/GenBank/DDBJ databases">
        <authorList>
            <person name="Rodrigo-Torres L."/>
            <person name="Arahal D.R."/>
        </authorList>
    </citation>
    <scope>NUCLEOTIDE SEQUENCE [LARGE SCALE GENOMIC DNA]</scope>
    <source>
        <strain evidence="4">CECT 4293</strain>
    </source>
</reference>
<feature type="compositionally biased region" description="Basic and acidic residues" evidence="1">
    <location>
        <begin position="156"/>
        <end position="171"/>
    </location>
</feature>
<name>A0A0P1E7Y0_9RHOB</name>
<dbReference type="Pfam" id="PF05036">
    <property type="entry name" value="SPOR"/>
    <property type="match status" value="1"/>
</dbReference>
<dbReference type="PROSITE" id="PS51257">
    <property type="entry name" value="PROKAR_LIPOPROTEIN"/>
    <property type="match status" value="1"/>
</dbReference>
<evidence type="ECO:0000313" key="3">
    <source>
        <dbReference type="EMBL" id="CUH44454.1"/>
    </source>
</evidence>
<dbReference type="SUPFAM" id="SSF110997">
    <property type="entry name" value="Sporulation related repeat"/>
    <property type="match status" value="1"/>
</dbReference>
<sequence>MKRATETRAHPRALAALAVVSVVMVGCDEVLSPENVSADTQSSESAPDGRTDLFPTPSGSPKDDVEAPEVFQLSEPGLWDGRPSLGGIWVAHPDVTQPERVRVKNPKNNKTITAALFRRERNLPGPELQLSSAAAEKLGILAGAPTQVDVVALRRKAPEPKPEPVEEKPAAEEIPVEETQTAAADEPKTDIAESEAAEAEQPAKLKWWQRKKPAAAAGAATAAAVAADAATDTATDTAAETAAEAVETVTETEVPAKPKWWQRKKPATAAVAADAATDTATDTATEVVETTAEATSSASLVDPEVTPPTEQPAKRKWWQKKKPDEITETPLDPIAGAAAAIDAAEPTPASPPSAATADASAATAASVSSLSKPFVQVGTFGVETNANSAANKIRRNGMPAEVRELTSDGKTVWRVLVGPATSRSERNAMQRDVKDLGFNDAFTVKN</sequence>
<dbReference type="PANTHER" id="PTHR34183:SF1">
    <property type="entry name" value="ENDOLYTIC PEPTIDOGLYCAN TRANSGLYCOSYLASE RLPA"/>
    <property type="match status" value="1"/>
</dbReference>
<dbReference type="GO" id="GO:0042834">
    <property type="term" value="F:peptidoglycan binding"/>
    <property type="evidence" value="ECO:0007669"/>
    <property type="project" value="InterPro"/>
</dbReference>
<feature type="compositionally biased region" description="Low complexity" evidence="1">
    <location>
        <begin position="267"/>
        <end position="299"/>
    </location>
</feature>